<evidence type="ECO:0000313" key="3">
    <source>
        <dbReference type="Proteomes" id="UP000452321"/>
    </source>
</evidence>
<sequence>MIAIFVYIIVSIFIECCVALFKFWLEQRNKK</sequence>
<gene>
    <name evidence="2" type="ORF">GLW30_15795</name>
</gene>
<dbReference type="EMBL" id="WMFC01000041">
    <property type="protein sequence ID" value="MYL69183.1"/>
    <property type="molecule type" value="Genomic_DNA"/>
</dbReference>
<feature type="transmembrane region" description="Helical" evidence="1">
    <location>
        <begin position="6"/>
        <end position="25"/>
    </location>
</feature>
<dbReference type="AlphaFoldDB" id="A0A6B1IK36"/>
<protein>
    <submittedName>
        <fullName evidence="2">Type I toxin-antitoxin system Fst family toxin</fullName>
    </submittedName>
</protein>
<evidence type="ECO:0000313" key="2">
    <source>
        <dbReference type="EMBL" id="MYL69183.1"/>
    </source>
</evidence>
<dbReference type="NCBIfam" id="NF033608">
    <property type="entry name" value="type_I_tox_Fst"/>
    <property type="match status" value="1"/>
</dbReference>
<keyword evidence="1" id="KW-0812">Transmembrane</keyword>
<keyword evidence="1" id="KW-1133">Transmembrane helix</keyword>
<comment type="caution">
    <text evidence="2">The sequence shown here is derived from an EMBL/GenBank/DDBJ whole genome shotgun (WGS) entry which is preliminary data.</text>
</comment>
<proteinExistence type="predicted"/>
<dbReference type="Proteomes" id="UP000452321">
    <property type="component" value="Unassembled WGS sequence"/>
</dbReference>
<keyword evidence="1" id="KW-0472">Membrane</keyword>
<accession>A0A6B1IK36</accession>
<evidence type="ECO:0000256" key="1">
    <source>
        <dbReference type="SAM" id="Phobius"/>
    </source>
</evidence>
<name>A0A6B1IK36_9EURY</name>
<organism evidence="2 3">
    <name type="scientific">Halorubrum distributum</name>
    <dbReference type="NCBI Taxonomy" id="29283"/>
    <lineage>
        <taxon>Archaea</taxon>
        <taxon>Methanobacteriati</taxon>
        <taxon>Methanobacteriota</taxon>
        <taxon>Stenosarchaea group</taxon>
        <taxon>Halobacteria</taxon>
        <taxon>Halobacteriales</taxon>
        <taxon>Haloferacaceae</taxon>
        <taxon>Halorubrum</taxon>
        <taxon>Halorubrum distributum group</taxon>
    </lineage>
</organism>
<reference evidence="2 3" key="1">
    <citation type="submission" date="2019-11" db="EMBL/GenBank/DDBJ databases">
        <title>Genome sequences of 17 halophilic strains isolated from different environments.</title>
        <authorList>
            <person name="Furrow R.E."/>
        </authorList>
    </citation>
    <scope>NUCLEOTIDE SEQUENCE [LARGE SCALE GENOMIC DNA]</scope>
    <source>
        <strain evidence="2 3">22502_06_Cabo</strain>
    </source>
</reference>